<gene>
    <name evidence="1" type="ORF">H8E79_05655</name>
</gene>
<evidence type="ECO:0000313" key="1">
    <source>
        <dbReference type="EMBL" id="MBC8208634.1"/>
    </source>
</evidence>
<sequence>MTFHCKNYDISNDSCKRLHGECIPGRRGCVLEGRVALSEELEQRIAELDLKKEQEETA</sequence>
<comment type="caution">
    <text evidence="1">The sequence shown here is derived from an EMBL/GenBank/DDBJ whole genome shotgun (WGS) entry which is preliminary data.</text>
</comment>
<dbReference type="Proteomes" id="UP000599024">
    <property type="component" value="Unassembled WGS sequence"/>
</dbReference>
<reference evidence="1 2" key="1">
    <citation type="submission" date="2020-08" db="EMBL/GenBank/DDBJ databases">
        <title>Bridging the membrane lipid divide: bacteria of the FCB group superphylum have the potential to synthesize archaeal ether lipids.</title>
        <authorList>
            <person name="Villanueva L."/>
            <person name="Von Meijenfeldt F.A.B."/>
            <person name="Westbye A.B."/>
            <person name="Yadav S."/>
            <person name="Hopmans E.C."/>
            <person name="Dutilh B.E."/>
            <person name="Sinninghe Damste J.S."/>
        </authorList>
    </citation>
    <scope>NUCLEOTIDE SEQUENCE [LARGE SCALE GENOMIC DNA]</scope>
    <source>
        <strain evidence="1">NIOZ-UU81</strain>
    </source>
</reference>
<proteinExistence type="predicted"/>
<name>A0A8J6N8A2_9BACT</name>
<accession>A0A8J6N8A2</accession>
<protein>
    <submittedName>
        <fullName evidence="1">Uncharacterized protein</fullName>
    </submittedName>
</protein>
<evidence type="ECO:0000313" key="2">
    <source>
        <dbReference type="Proteomes" id="UP000599024"/>
    </source>
</evidence>
<dbReference type="EMBL" id="JACNLK010000047">
    <property type="protein sequence ID" value="MBC8208634.1"/>
    <property type="molecule type" value="Genomic_DNA"/>
</dbReference>
<organism evidence="1 2">
    <name type="scientific">Candidatus Desulfatifera sulfidica</name>
    <dbReference type="NCBI Taxonomy" id="2841691"/>
    <lineage>
        <taxon>Bacteria</taxon>
        <taxon>Pseudomonadati</taxon>
        <taxon>Thermodesulfobacteriota</taxon>
        <taxon>Desulfobulbia</taxon>
        <taxon>Desulfobulbales</taxon>
        <taxon>Desulfobulbaceae</taxon>
        <taxon>Candidatus Desulfatifera</taxon>
    </lineage>
</organism>
<dbReference type="AlphaFoldDB" id="A0A8J6N8A2"/>